<reference evidence="2" key="2">
    <citation type="submission" date="2025-05" db="UniProtKB">
        <authorList>
            <consortium name="EnsemblMetazoa"/>
        </authorList>
    </citation>
    <scope>IDENTIFICATION</scope>
</reference>
<protein>
    <submittedName>
        <fullName evidence="4">Uncharacterized protein LOC114328427</fullName>
    </submittedName>
</protein>
<name>A0A6P7FBT9_DIAVI</name>
<dbReference type="Pfam" id="PF02958">
    <property type="entry name" value="EcKL"/>
    <property type="match status" value="1"/>
</dbReference>
<dbReference type="PANTHER" id="PTHR11012">
    <property type="entry name" value="PROTEIN KINASE-LIKE DOMAIN-CONTAINING"/>
    <property type="match status" value="1"/>
</dbReference>
<sequence length="420" mass="48412">MEGERIKNLKKLLRPVFGENVEIVDKTITNLTLPGENYWSDMLNLQIKTRNKDTKTTNTEYFVAKCPVIDEKLPKGIADDICRVFKPEIAFYKEIIPTMQKFLSEHGLKEVEFFPKLIAARYDLDGNEEPDGDAVMILENLQAAGYSNADRHKGFDLDGAKLLLTDLAVFHAIPLAIKQKDPELFKKTFVDKAFMPKWVDNPTAKGPDGDHGPPQIPRTVLKQILTQDSFCSQHVNKLDGLMCIEEEGFKTGDLFRPKPNKSAFSGFVHKDIWLNNTMQLKNEDGKIIKNKFLDFQMYSVQEITADLIFFLMSSVDIEVLEEHFDDLLMMYHKHFIKTLEALNCDVAPFKYAEFLNNLKQTAPSEFFHIILMNMLVIFGKKGQKADFEAIKNLTMDDIHPIARRKFVFLFKLLIEKEWYP</sequence>
<evidence type="ECO:0000313" key="2">
    <source>
        <dbReference type="EnsemblMetazoa" id="XP_050512657.1"/>
    </source>
</evidence>
<organism evidence="4">
    <name type="scientific">Diabrotica virgifera virgifera</name>
    <name type="common">western corn rootworm</name>
    <dbReference type="NCBI Taxonomy" id="50390"/>
    <lineage>
        <taxon>Eukaryota</taxon>
        <taxon>Metazoa</taxon>
        <taxon>Ecdysozoa</taxon>
        <taxon>Arthropoda</taxon>
        <taxon>Hexapoda</taxon>
        <taxon>Insecta</taxon>
        <taxon>Pterygota</taxon>
        <taxon>Neoptera</taxon>
        <taxon>Endopterygota</taxon>
        <taxon>Coleoptera</taxon>
        <taxon>Polyphaga</taxon>
        <taxon>Cucujiformia</taxon>
        <taxon>Chrysomeloidea</taxon>
        <taxon>Chrysomelidae</taxon>
        <taxon>Galerucinae</taxon>
        <taxon>Diabroticina</taxon>
        <taxon>Diabroticites</taxon>
        <taxon>Diabrotica</taxon>
    </lineage>
</organism>
<dbReference type="RefSeq" id="XP_028133076.1">
    <property type="nucleotide sequence ID" value="XM_028277275.1"/>
</dbReference>
<dbReference type="InterPro" id="IPR011009">
    <property type="entry name" value="Kinase-like_dom_sf"/>
</dbReference>
<dbReference type="OrthoDB" id="6695839at2759"/>
<proteinExistence type="predicted"/>
<dbReference type="InterPro" id="IPR004119">
    <property type="entry name" value="EcKL"/>
</dbReference>
<feature type="domain" description="CHK kinase-like" evidence="1">
    <location>
        <begin position="136"/>
        <end position="341"/>
    </location>
</feature>
<dbReference type="SMART" id="SM00587">
    <property type="entry name" value="CHK"/>
    <property type="match status" value="1"/>
</dbReference>
<accession>A0A6P7FBT9</accession>
<evidence type="ECO:0000313" key="4">
    <source>
        <dbReference type="RefSeq" id="XP_028133076.1"/>
    </source>
</evidence>
<evidence type="ECO:0000313" key="3">
    <source>
        <dbReference type="Proteomes" id="UP001652700"/>
    </source>
</evidence>
<dbReference type="AlphaFoldDB" id="A0A6P7FBT9"/>
<reference evidence="4" key="1">
    <citation type="submission" date="2025-04" db="UniProtKB">
        <authorList>
            <consortium name="RefSeq"/>
        </authorList>
    </citation>
    <scope>IDENTIFICATION</scope>
    <source>
        <tissue evidence="4">Whole insect</tissue>
    </source>
</reference>
<dbReference type="Proteomes" id="UP001652700">
    <property type="component" value="Unplaced"/>
</dbReference>
<dbReference type="PANTHER" id="PTHR11012:SF55">
    <property type="entry name" value="BHLH DOMAIN-CONTAINING PROTEIN"/>
    <property type="match status" value="1"/>
</dbReference>
<dbReference type="SUPFAM" id="SSF56112">
    <property type="entry name" value="Protein kinase-like (PK-like)"/>
    <property type="match status" value="1"/>
</dbReference>
<dbReference type="InParanoid" id="A0A6P7FBT9"/>
<keyword evidence="3" id="KW-1185">Reference proteome</keyword>
<gene>
    <name evidence="4" type="primary">LOC114328427</name>
</gene>
<dbReference type="InterPro" id="IPR015897">
    <property type="entry name" value="CHK_kinase-like"/>
</dbReference>
<evidence type="ECO:0000259" key="1">
    <source>
        <dbReference type="SMART" id="SM00587"/>
    </source>
</evidence>
<dbReference type="EnsemblMetazoa" id="XM_050656700.1">
    <property type="protein sequence ID" value="XP_050512657.1"/>
    <property type="gene ID" value="LOC126888441"/>
</dbReference>